<gene>
    <name evidence="1" type="ORF">HMPREF1042_1413</name>
</gene>
<evidence type="ECO:0000313" key="2">
    <source>
        <dbReference type="Proteomes" id="UP000003287"/>
    </source>
</evidence>
<protein>
    <submittedName>
        <fullName evidence="1">Conserved domain protein</fullName>
    </submittedName>
</protein>
<organism evidence="1 2">
    <name type="scientific">Streptococcus constellatus subsp. pharyngis SK1060 = CCUG 46377</name>
    <dbReference type="NCBI Taxonomy" id="1035184"/>
    <lineage>
        <taxon>Bacteria</taxon>
        <taxon>Bacillati</taxon>
        <taxon>Bacillota</taxon>
        <taxon>Bacilli</taxon>
        <taxon>Lactobacillales</taxon>
        <taxon>Streptococcaceae</taxon>
        <taxon>Streptococcus</taxon>
        <taxon>Streptococcus anginosus group</taxon>
    </lineage>
</organism>
<reference evidence="1 2" key="1">
    <citation type="submission" date="2011-06" db="EMBL/GenBank/DDBJ databases">
        <authorList>
            <person name="Harkins D.M."/>
            <person name="Madupu R."/>
            <person name="Durkin A.S."/>
            <person name="Torralba M."/>
            <person name="Methe B."/>
            <person name="Sutton G.G."/>
            <person name="Nelson K.E."/>
        </authorList>
    </citation>
    <scope>NUCLEOTIDE SEQUENCE [LARGE SCALE GENOMIC DNA]</scope>
    <source>
        <strain evidence="1 2">SK1060</strain>
    </source>
</reference>
<name>F9P859_STRCV</name>
<dbReference type="AlphaFoldDB" id="F9P859"/>
<sequence length="313" mass="35969">MREVSGRFGNTLACLPKENADLKELLTKAGTEISKNAKYEEIELLDDEISTIPATDDVKNFSYTIIDDEVYYRENSLFVKKEVTDKNKEKIKDYLALNDALKDVIYKQKEDFSDDEVRKAQEKLNEVYDSFSKKHGYVNNLSNTRSLKEDSNFPLVSSIEILDEEENFKAKGDIFSKRTITKAKTIDHVDTSIEALVLSMSEKGYVDFEYMGSLTGKDRPNLIEELRGEIYLNIREEQNFYRPLSFNLEDGDLPFACANGSNSYKYGYVTKDEYLSGNIRDKIAIVDSYLSKLRQTERELPHLGYAEDGKEKS</sequence>
<dbReference type="EMBL" id="AFUP01000004">
    <property type="protein sequence ID" value="EGV08591.1"/>
    <property type="molecule type" value="Genomic_DNA"/>
</dbReference>
<dbReference type="PANTHER" id="PTHR41313:SF1">
    <property type="entry name" value="DNA METHYLASE ADENINE-SPECIFIC DOMAIN-CONTAINING PROTEIN"/>
    <property type="match status" value="1"/>
</dbReference>
<dbReference type="Proteomes" id="UP000003287">
    <property type="component" value="Unassembled WGS sequence"/>
</dbReference>
<accession>F9P859</accession>
<dbReference type="eggNOG" id="COG4646">
    <property type="taxonomic scope" value="Bacteria"/>
</dbReference>
<dbReference type="InterPro" id="IPR052933">
    <property type="entry name" value="DNA_Protect_Modify"/>
</dbReference>
<dbReference type="PANTHER" id="PTHR41313">
    <property type="entry name" value="ADENINE-SPECIFIC METHYLTRANSFERASE"/>
    <property type="match status" value="1"/>
</dbReference>
<proteinExistence type="predicted"/>
<evidence type="ECO:0000313" key="1">
    <source>
        <dbReference type="EMBL" id="EGV08591.1"/>
    </source>
</evidence>